<dbReference type="SUPFAM" id="SSF48239">
    <property type="entry name" value="Terpenoid cyclases/Protein prenyltransferases"/>
    <property type="match status" value="1"/>
</dbReference>
<dbReference type="GO" id="GO:0016102">
    <property type="term" value="P:diterpenoid biosynthetic process"/>
    <property type="evidence" value="ECO:0007669"/>
    <property type="project" value="InterPro"/>
</dbReference>
<dbReference type="CDD" id="cd00684">
    <property type="entry name" value="Terpene_cyclase_plant_C1"/>
    <property type="match status" value="1"/>
</dbReference>
<dbReference type="InterPro" id="IPR008930">
    <property type="entry name" value="Terpenoid_cyclase/PrenylTrfase"/>
</dbReference>
<dbReference type="GO" id="GO:0000287">
    <property type="term" value="F:magnesium ion binding"/>
    <property type="evidence" value="ECO:0007669"/>
    <property type="project" value="InterPro"/>
</dbReference>
<dbReference type="InterPro" id="IPR008949">
    <property type="entry name" value="Isoprenoid_synthase_dom_sf"/>
</dbReference>
<dbReference type="InterPro" id="IPR036965">
    <property type="entry name" value="Terpene_synth_N_sf"/>
</dbReference>
<dbReference type="EMBL" id="CM000760">
    <property type="protein sequence ID" value="OQU91400.1"/>
    <property type="molecule type" value="Genomic_DNA"/>
</dbReference>
<evidence type="ECO:0000259" key="5">
    <source>
        <dbReference type="Pfam" id="PF03936"/>
    </source>
</evidence>
<dbReference type="Gramene" id="OQU91400">
    <property type="protein sequence ID" value="OQU91400"/>
    <property type="gene ID" value="SORBI_3001G173000"/>
</dbReference>
<keyword evidence="3" id="KW-0479">Metal-binding</keyword>
<evidence type="ECO:0000313" key="7">
    <source>
        <dbReference type="Proteomes" id="UP000000768"/>
    </source>
</evidence>
<dbReference type="InterPro" id="IPR034741">
    <property type="entry name" value="Terpene_cyclase-like_1_C"/>
</dbReference>
<comment type="cofactor">
    <cofactor evidence="1">
        <name>Mn(2+)</name>
        <dbReference type="ChEBI" id="CHEBI:29035"/>
    </cofactor>
</comment>
<dbReference type="InterPro" id="IPR001906">
    <property type="entry name" value="Terpene_synth_N"/>
</dbReference>
<dbReference type="GO" id="GO:0010333">
    <property type="term" value="F:terpene synthase activity"/>
    <property type="evidence" value="ECO:0000318"/>
    <property type="project" value="GO_Central"/>
</dbReference>
<reference evidence="6 7" key="1">
    <citation type="journal article" date="2009" name="Nature">
        <title>The Sorghum bicolor genome and the diversification of grasses.</title>
        <authorList>
            <person name="Paterson A.H."/>
            <person name="Bowers J.E."/>
            <person name="Bruggmann R."/>
            <person name="Dubchak I."/>
            <person name="Grimwood J."/>
            <person name="Gundlach H."/>
            <person name="Haberer G."/>
            <person name="Hellsten U."/>
            <person name="Mitros T."/>
            <person name="Poliakov A."/>
            <person name="Schmutz J."/>
            <person name="Spannagl M."/>
            <person name="Tang H."/>
            <person name="Wang X."/>
            <person name="Wicker T."/>
            <person name="Bharti A.K."/>
            <person name="Chapman J."/>
            <person name="Feltus F.A."/>
            <person name="Gowik U."/>
            <person name="Grigoriev I.V."/>
            <person name="Lyons E."/>
            <person name="Maher C.A."/>
            <person name="Martis M."/>
            <person name="Narechania A."/>
            <person name="Otillar R.P."/>
            <person name="Penning B.W."/>
            <person name="Salamov A.A."/>
            <person name="Wang Y."/>
            <person name="Zhang L."/>
            <person name="Carpita N.C."/>
            <person name="Freeling M."/>
            <person name="Gingle A.R."/>
            <person name="Hash C.T."/>
            <person name="Keller B."/>
            <person name="Klein P."/>
            <person name="Kresovich S."/>
            <person name="McCann M.C."/>
            <person name="Ming R."/>
            <person name="Peterson D.G."/>
            <person name="Mehboob-ur-Rahman"/>
            <person name="Ware D."/>
            <person name="Westhoff P."/>
            <person name="Mayer K.F."/>
            <person name="Messing J."/>
            <person name="Rokhsar D.S."/>
        </authorList>
    </citation>
    <scope>NUCLEOTIDE SEQUENCE [LARGE SCALE GENOMIC DNA]</scope>
    <source>
        <strain evidence="7">cv. BTx623</strain>
    </source>
</reference>
<evidence type="ECO:0000256" key="3">
    <source>
        <dbReference type="ARBA" id="ARBA00022723"/>
    </source>
</evidence>
<evidence type="ECO:0000313" key="6">
    <source>
        <dbReference type="EMBL" id="OQU91400.1"/>
    </source>
</evidence>
<dbReference type="Pfam" id="PF03936">
    <property type="entry name" value="Terpene_synth_C"/>
    <property type="match status" value="1"/>
</dbReference>
<dbReference type="Proteomes" id="UP000000768">
    <property type="component" value="Chromosome 1"/>
</dbReference>
<dbReference type="InParanoid" id="A0A1Z5S649"/>
<reference evidence="7" key="2">
    <citation type="journal article" date="2018" name="Plant J.">
        <title>The Sorghum bicolor reference genome: improved assembly, gene annotations, a transcriptome atlas, and signatures of genome organization.</title>
        <authorList>
            <person name="McCormick R.F."/>
            <person name="Truong S.K."/>
            <person name="Sreedasyam A."/>
            <person name="Jenkins J."/>
            <person name="Shu S."/>
            <person name="Sims D."/>
            <person name="Kennedy M."/>
            <person name="Amirebrahimi M."/>
            <person name="Weers B.D."/>
            <person name="McKinley B."/>
            <person name="Mattison A."/>
            <person name="Morishige D.T."/>
            <person name="Grimwood J."/>
            <person name="Schmutz J."/>
            <person name="Mullet J.E."/>
        </authorList>
    </citation>
    <scope>NUCLEOTIDE SEQUENCE [LARGE SCALE GENOMIC DNA]</scope>
    <source>
        <strain evidence="7">cv. BTx623</strain>
    </source>
</reference>
<dbReference type="Gene3D" id="1.10.600.10">
    <property type="entry name" value="Farnesyl Diphosphate Synthase"/>
    <property type="match status" value="1"/>
</dbReference>
<dbReference type="SFLD" id="SFLDG01019">
    <property type="entry name" value="Terpene_Cyclase_Like_1_C_Termi"/>
    <property type="match status" value="1"/>
</dbReference>
<keyword evidence="7" id="KW-1185">Reference proteome</keyword>
<name>A0A1Z5S649_SORBI</name>
<sequence length="544" mass="62890">MAANNTTSAEVRTVDPSVWGDFFINYVPQPIQMSEGSMRERVNQLRKEVCGLFEACSDSNVVNQMSLVDTLQHLSIDHLFQEQIGATLHSIHGSRGFSTLHEAALRFRLLRTHGLWVSPDELISKFRGDDGSFRTEIMNDHRCLLSLYNAAHLLTHGEVELEEAILFARQHLELGLLTSSLRAPLAGQVTRALKLPLPRTLKRLEALDYMSEYTQEQTYNPSILELAKLDFNLLQRLHLKELKAICQWWKDIYQEVELNYMRDRVVECFFWSYTVYYEQDHLRARAMLTKIFALLTVVDDTFDDHATLDESRKLAEALRRWDNSAVSMLPEYLRKFYLRLLQNFEDFEDELPPNERYRVAYTREAFQMTSESYLQESEWFHHSCKPKFQEQVNVSTVSIGPQIAATAMLMGMGDEATRDAFEWALRGDTAVMSFGWIARFLNDIASFNSGKSKKDVATSVECYMNEYNVTSEVAMTEIGYLIEDGWKTANRARFEHPELLPAVQRIINLTVCMPFTYRGKKDAHTGSKDMKETIERLFLNPMPL</sequence>
<dbReference type="OMA" id="TSEVAMT"/>
<organism evidence="6 7">
    <name type="scientific">Sorghum bicolor</name>
    <name type="common">Sorghum</name>
    <name type="synonym">Sorghum vulgare</name>
    <dbReference type="NCBI Taxonomy" id="4558"/>
    <lineage>
        <taxon>Eukaryota</taxon>
        <taxon>Viridiplantae</taxon>
        <taxon>Streptophyta</taxon>
        <taxon>Embryophyta</taxon>
        <taxon>Tracheophyta</taxon>
        <taxon>Spermatophyta</taxon>
        <taxon>Magnoliopsida</taxon>
        <taxon>Liliopsida</taxon>
        <taxon>Poales</taxon>
        <taxon>Poaceae</taxon>
        <taxon>PACMAD clade</taxon>
        <taxon>Panicoideae</taxon>
        <taxon>Andropogonodae</taxon>
        <taxon>Andropogoneae</taxon>
        <taxon>Sorghinae</taxon>
        <taxon>Sorghum</taxon>
    </lineage>
</organism>
<dbReference type="InterPro" id="IPR044814">
    <property type="entry name" value="Terpene_cyclase_plant_C1"/>
</dbReference>
<dbReference type="InterPro" id="IPR050148">
    <property type="entry name" value="Terpene_synthase-like"/>
</dbReference>
<dbReference type="SFLD" id="SFLDS00005">
    <property type="entry name" value="Isoprenoid_Synthase_Type_I"/>
    <property type="match status" value="1"/>
</dbReference>
<dbReference type="GO" id="GO:0046246">
    <property type="term" value="P:terpene biosynthetic process"/>
    <property type="evidence" value="ECO:0000318"/>
    <property type="project" value="GO_Central"/>
</dbReference>
<evidence type="ECO:0000256" key="1">
    <source>
        <dbReference type="ARBA" id="ARBA00001936"/>
    </source>
</evidence>
<evidence type="ECO:0008006" key="8">
    <source>
        <dbReference type="Google" id="ProtNLM"/>
    </source>
</evidence>
<dbReference type="AlphaFoldDB" id="A0A1Z5S649"/>
<gene>
    <name evidence="6" type="ORF">SORBI_3001G173000</name>
</gene>
<dbReference type="eggNOG" id="ENOG502QUCN">
    <property type="taxonomic scope" value="Eukaryota"/>
</dbReference>
<evidence type="ECO:0000259" key="4">
    <source>
        <dbReference type="Pfam" id="PF01397"/>
    </source>
</evidence>
<dbReference type="PANTHER" id="PTHR31225:SF182">
    <property type="entry name" value="TERPENE SYNTHASE"/>
    <property type="match status" value="1"/>
</dbReference>
<comment type="cofactor">
    <cofactor evidence="2">
        <name>Mg(2+)</name>
        <dbReference type="ChEBI" id="CHEBI:18420"/>
    </cofactor>
</comment>
<dbReference type="STRING" id="4558.A0A1Z5S649"/>
<feature type="domain" description="Terpene synthase N-terminal" evidence="4">
    <location>
        <begin position="18"/>
        <end position="193"/>
    </location>
</feature>
<dbReference type="Gene3D" id="1.50.10.130">
    <property type="entry name" value="Terpene synthase, N-terminal domain"/>
    <property type="match status" value="1"/>
</dbReference>
<feature type="domain" description="Terpene synthase metal-binding" evidence="5">
    <location>
        <begin position="250"/>
        <end position="488"/>
    </location>
</feature>
<dbReference type="PANTHER" id="PTHR31225">
    <property type="entry name" value="OS04G0344100 PROTEIN-RELATED"/>
    <property type="match status" value="1"/>
</dbReference>
<accession>A0A1Z5S649</accession>
<dbReference type="SUPFAM" id="SSF48576">
    <property type="entry name" value="Terpenoid synthases"/>
    <property type="match status" value="1"/>
</dbReference>
<protein>
    <recommendedName>
        <fullName evidence="8">Terpene synthase</fullName>
    </recommendedName>
</protein>
<evidence type="ECO:0000256" key="2">
    <source>
        <dbReference type="ARBA" id="ARBA00001946"/>
    </source>
</evidence>
<dbReference type="Pfam" id="PF01397">
    <property type="entry name" value="Terpene_synth"/>
    <property type="match status" value="1"/>
</dbReference>
<dbReference type="InterPro" id="IPR005630">
    <property type="entry name" value="Terpene_synthase_metal-bd"/>
</dbReference>
<dbReference type="FunFam" id="1.10.600.10:FF:000007">
    <property type="entry name" value="Isoprene synthase, chloroplastic"/>
    <property type="match status" value="1"/>
</dbReference>
<proteinExistence type="predicted"/>